<name>A0ACC0N7D0_RHOML</name>
<keyword evidence="2" id="KW-1185">Reference proteome</keyword>
<sequence>MTSKKKQLVRAFDGFKVLGLPYKQGGDKRRFSRYFFLPNAKDGLSALMEKVSSESGFLDRNLPDQRVIVGEFRIPKFKSLLALKLLKF</sequence>
<evidence type="ECO:0000313" key="1">
    <source>
        <dbReference type="EMBL" id="KAI8548739.1"/>
    </source>
</evidence>
<protein>
    <submittedName>
        <fullName evidence="1">Uncharacterized protein</fullName>
    </submittedName>
</protein>
<organism evidence="1 2">
    <name type="scientific">Rhododendron molle</name>
    <name type="common">Chinese azalea</name>
    <name type="synonym">Azalea mollis</name>
    <dbReference type="NCBI Taxonomy" id="49168"/>
    <lineage>
        <taxon>Eukaryota</taxon>
        <taxon>Viridiplantae</taxon>
        <taxon>Streptophyta</taxon>
        <taxon>Embryophyta</taxon>
        <taxon>Tracheophyta</taxon>
        <taxon>Spermatophyta</taxon>
        <taxon>Magnoliopsida</taxon>
        <taxon>eudicotyledons</taxon>
        <taxon>Gunneridae</taxon>
        <taxon>Pentapetalae</taxon>
        <taxon>asterids</taxon>
        <taxon>Ericales</taxon>
        <taxon>Ericaceae</taxon>
        <taxon>Ericoideae</taxon>
        <taxon>Rhodoreae</taxon>
        <taxon>Rhododendron</taxon>
    </lineage>
</organism>
<gene>
    <name evidence="1" type="ORF">RHMOL_Rhmol07G0296900</name>
</gene>
<accession>A0ACC0N7D0</accession>
<evidence type="ECO:0000313" key="2">
    <source>
        <dbReference type="Proteomes" id="UP001062846"/>
    </source>
</evidence>
<proteinExistence type="predicted"/>
<reference evidence="1" key="1">
    <citation type="submission" date="2022-02" db="EMBL/GenBank/DDBJ databases">
        <title>Plant Genome Project.</title>
        <authorList>
            <person name="Zhang R.-G."/>
        </authorList>
    </citation>
    <scope>NUCLEOTIDE SEQUENCE</scope>
    <source>
        <strain evidence="1">AT1</strain>
    </source>
</reference>
<comment type="caution">
    <text evidence="1">The sequence shown here is derived from an EMBL/GenBank/DDBJ whole genome shotgun (WGS) entry which is preliminary data.</text>
</comment>
<dbReference type="Proteomes" id="UP001062846">
    <property type="component" value="Chromosome 7"/>
</dbReference>
<dbReference type="EMBL" id="CM046394">
    <property type="protein sequence ID" value="KAI8548739.1"/>
    <property type="molecule type" value="Genomic_DNA"/>
</dbReference>